<reference evidence="8 9" key="2">
    <citation type="journal article" date="2012" name="Stand. Genomic Sci.">
        <title>Complete genome sequence of the thermophilic sulfate-reducing ocean bacterium Thermodesulfatator indicus type strain (CIR29812(T)).</title>
        <authorList>
            <person name="Anderson I."/>
            <person name="Saunders E."/>
            <person name="Lapidus A."/>
            <person name="Nolan M."/>
            <person name="Lucas S."/>
            <person name="Tice H."/>
            <person name="Del Rio T.G."/>
            <person name="Cheng J.F."/>
            <person name="Han C."/>
            <person name="Tapia R."/>
            <person name="Goodwin L.A."/>
            <person name="Pitluck S."/>
            <person name="Liolios K."/>
            <person name="Mavromatis K."/>
            <person name="Pagani I."/>
            <person name="Ivanova N."/>
            <person name="Mikhailova N."/>
            <person name="Pati A."/>
            <person name="Chen A."/>
            <person name="Palaniappan K."/>
            <person name="Land M."/>
            <person name="Hauser L."/>
            <person name="Jeffries C.D."/>
            <person name="Chang Y.J."/>
            <person name="Brambilla E.M."/>
            <person name="Rohde M."/>
            <person name="Spring S."/>
            <person name="Goker M."/>
            <person name="Detter J.C."/>
            <person name="Woyke T."/>
            <person name="Bristow J."/>
            <person name="Eisen J.A."/>
            <person name="Markowitz V."/>
            <person name="Hugenholtz P."/>
            <person name="Kyrpides N.C."/>
            <person name="Klenk H.P."/>
        </authorList>
    </citation>
    <scope>NUCLEOTIDE SEQUENCE [LARGE SCALE GENOMIC DNA]</scope>
    <source>
        <strain evidence="9">DSM 15286 / JCM 11887 / CIR29812</strain>
    </source>
</reference>
<comment type="function">
    <text evidence="1">Part of the ABC transporter complex PstSACB involved in phosphate import.</text>
</comment>
<dbReference type="GO" id="GO:0019385">
    <property type="term" value="P:methanogenesis, from acetate"/>
    <property type="evidence" value="ECO:0007669"/>
    <property type="project" value="InterPro"/>
</dbReference>
<dbReference type="GO" id="GO:0043190">
    <property type="term" value="C:ATP-binding cassette (ABC) transporter complex"/>
    <property type="evidence" value="ECO:0007669"/>
    <property type="project" value="InterPro"/>
</dbReference>
<dbReference type="PATRIC" id="fig|667014.3.peg.2238"/>
<reference evidence="9" key="1">
    <citation type="submission" date="2011-04" db="EMBL/GenBank/DDBJ databases">
        <title>The complete genome of Thermodesulfatator indicus DSM 15286.</title>
        <authorList>
            <person name="Lucas S."/>
            <person name="Copeland A."/>
            <person name="Lapidus A."/>
            <person name="Bruce D."/>
            <person name="Goodwin L."/>
            <person name="Pitluck S."/>
            <person name="Peters L."/>
            <person name="Kyrpides N."/>
            <person name="Mavromatis K."/>
            <person name="Pagani I."/>
            <person name="Ivanova N."/>
            <person name="Saunders L."/>
            <person name="Detter J.C."/>
            <person name="Tapia R."/>
            <person name="Han C."/>
            <person name="Land M."/>
            <person name="Hauser L."/>
            <person name="Markowitz V."/>
            <person name="Cheng J.-F."/>
            <person name="Hugenholtz P."/>
            <person name="Woyke T."/>
            <person name="Wu D."/>
            <person name="Spring S."/>
            <person name="Schroeder M."/>
            <person name="Brambilla E."/>
            <person name="Klenk H.-P."/>
            <person name="Eisen J.A."/>
        </authorList>
    </citation>
    <scope>NUCLEOTIDE SEQUENCE [LARGE SCALE GENOMIC DNA]</scope>
    <source>
        <strain evidence="9">DSM 15286 / JCM 11887 / CIR29812</strain>
    </source>
</reference>
<evidence type="ECO:0000256" key="5">
    <source>
        <dbReference type="ARBA" id="ARBA00022448"/>
    </source>
</evidence>
<dbReference type="Pfam" id="PF12849">
    <property type="entry name" value="PBP_like_2"/>
    <property type="match status" value="1"/>
</dbReference>
<dbReference type="AlphaFoldDB" id="F8ADR8"/>
<dbReference type="Gene3D" id="3.40.190.10">
    <property type="entry name" value="Periplasmic binding protein-like II"/>
    <property type="match status" value="2"/>
</dbReference>
<evidence type="ECO:0000256" key="3">
    <source>
        <dbReference type="ARBA" id="ARBA00011529"/>
    </source>
</evidence>
<protein>
    <recommendedName>
        <fullName evidence="4">Phosphate-binding protein PstS</fullName>
    </recommendedName>
</protein>
<dbReference type="STRING" id="667014.Thein_2178"/>
<dbReference type="Proteomes" id="UP000006793">
    <property type="component" value="Chromosome"/>
</dbReference>
<dbReference type="GO" id="GO:0035435">
    <property type="term" value="P:phosphate ion transmembrane transport"/>
    <property type="evidence" value="ECO:0007669"/>
    <property type="project" value="InterPro"/>
</dbReference>
<keyword evidence="6" id="KW-0592">Phosphate transport</keyword>
<dbReference type="InParanoid" id="F8ADR8"/>
<dbReference type="InterPro" id="IPR050962">
    <property type="entry name" value="Phosphate-bind_PstS"/>
</dbReference>
<dbReference type="PANTHER" id="PTHR42996:SF1">
    <property type="entry name" value="PHOSPHATE-BINDING PROTEIN PSTS"/>
    <property type="match status" value="1"/>
</dbReference>
<dbReference type="OrthoDB" id="9772372at2"/>
<dbReference type="RefSeq" id="WP_013908763.1">
    <property type="nucleotide sequence ID" value="NC_015681.1"/>
</dbReference>
<dbReference type="KEGG" id="tid:Thein_2178"/>
<evidence type="ECO:0000256" key="1">
    <source>
        <dbReference type="ARBA" id="ARBA00002841"/>
    </source>
</evidence>
<name>F8ADR8_THEID</name>
<evidence type="ECO:0000256" key="2">
    <source>
        <dbReference type="ARBA" id="ARBA00008725"/>
    </source>
</evidence>
<accession>F8ADR8</accession>
<evidence type="ECO:0000256" key="6">
    <source>
        <dbReference type="ARBA" id="ARBA00022592"/>
    </source>
</evidence>
<dbReference type="HOGENOM" id="CLU_501454_0_0_0"/>
<dbReference type="PANTHER" id="PTHR42996">
    <property type="entry name" value="PHOSPHATE-BINDING PROTEIN PSTS"/>
    <property type="match status" value="1"/>
</dbReference>
<dbReference type="SUPFAM" id="SSF53850">
    <property type="entry name" value="Periplasmic binding protein-like II"/>
    <property type="match status" value="1"/>
</dbReference>
<gene>
    <name evidence="8" type="ordered locus">Thein_2178</name>
</gene>
<evidence type="ECO:0000313" key="9">
    <source>
        <dbReference type="Proteomes" id="UP000006793"/>
    </source>
</evidence>
<dbReference type="InterPro" id="IPR005673">
    <property type="entry name" value="ABC_phos-bd_PstS"/>
</dbReference>
<dbReference type="InterPro" id="IPR029035">
    <property type="entry name" value="DHS-like_NAD/FAD-binding_dom"/>
</dbReference>
<keyword evidence="9" id="KW-1185">Reference proteome</keyword>
<feature type="domain" description="PBP" evidence="7">
    <location>
        <begin position="28"/>
        <end position="292"/>
    </location>
</feature>
<dbReference type="eggNOG" id="COG0226">
    <property type="taxonomic scope" value="Bacteria"/>
</dbReference>
<dbReference type="SUPFAM" id="SSF52467">
    <property type="entry name" value="DHS-like NAD/FAD-binding domain"/>
    <property type="match status" value="1"/>
</dbReference>
<dbReference type="CDD" id="cd13565">
    <property type="entry name" value="PBP2_PstS"/>
    <property type="match status" value="1"/>
</dbReference>
<dbReference type="NCBIfam" id="TIGR00975">
    <property type="entry name" value="3a0107s03"/>
    <property type="match status" value="1"/>
</dbReference>
<dbReference type="GO" id="GO:0042301">
    <property type="term" value="F:phosphate ion binding"/>
    <property type="evidence" value="ECO:0007669"/>
    <property type="project" value="InterPro"/>
</dbReference>
<comment type="similarity">
    <text evidence="2">Belongs to the PstS family.</text>
</comment>
<comment type="subunit">
    <text evidence="3">The complex is composed of two ATP-binding proteins (PstB), two transmembrane proteins (PstC and PstA) and a solute-binding protein (PstS).</text>
</comment>
<sequence>MKRILLILIFLVCKKIGLIDGDFLFLAFGATFSYPLYSRWFDTYGKETNTRINYRYVNSGSNIREVLARVIDFGVTEAPLNDRERFKAPDLVLHIPIALGAVTLAYNLPKVNKLKLTPEVLVDIYLGKISKWNDPAIAELNKEITLPDMPIKVVCRFDSSGTSYIFSEYLSKISEEWEENIGKGKTIDWPVGEEVKGSEKVAQFIKENEGTIGYLGLTYALKENLPVALIRNQAGEFVAPSIKAIYAATKDAFIPDDARATIINSQMEDAYPLSTIVWFITYQEQRYHNRSYERAKELVKLLWWCITDGQKFNEELGYGAITKELRAKAESFVRNMTYDGHRILGEKGIKSLGIKKDFLILRGPGGYYESDAYKLPEKDKALVEGEMVSVDEALEKIAEKLLAAKYPVFFPGPTVIWKTEERAKKATAIIRKIVEEVGANIIPMPKYWKPPVENPLVEEEARRFWTDNIWFNRIDVCVFVGVPCPYADVGLKILREETDCYTIALCAHAGHKDAIITLRDVTPEVLEKLYQAVREIKAAKKAA</sequence>
<evidence type="ECO:0000256" key="4">
    <source>
        <dbReference type="ARBA" id="ARBA00021889"/>
    </source>
</evidence>
<proteinExistence type="inferred from homology"/>
<dbReference type="FunCoup" id="F8ADR8">
    <property type="interactions" value="200"/>
</dbReference>
<organism evidence="8 9">
    <name type="scientific">Thermodesulfatator indicus (strain DSM 15286 / JCM 11887 / CIR29812)</name>
    <dbReference type="NCBI Taxonomy" id="667014"/>
    <lineage>
        <taxon>Bacteria</taxon>
        <taxon>Pseudomonadati</taxon>
        <taxon>Thermodesulfobacteriota</taxon>
        <taxon>Thermodesulfobacteria</taxon>
        <taxon>Thermodesulfobacteriales</taxon>
        <taxon>Thermodesulfatatoraceae</taxon>
        <taxon>Thermodesulfatator</taxon>
    </lineage>
</organism>
<dbReference type="InterPro" id="IPR024370">
    <property type="entry name" value="PBP_domain"/>
</dbReference>
<evidence type="ECO:0000313" key="8">
    <source>
        <dbReference type="EMBL" id="AEH46026.1"/>
    </source>
</evidence>
<dbReference type="Pfam" id="PF02552">
    <property type="entry name" value="CO_dh"/>
    <property type="match status" value="1"/>
</dbReference>
<dbReference type="EMBL" id="CP002683">
    <property type="protein sequence ID" value="AEH46026.1"/>
    <property type="molecule type" value="Genomic_DNA"/>
</dbReference>
<evidence type="ECO:0000259" key="7">
    <source>
        <dbReference type="Pfam" id="PF12849"/>
    </source>
</evidence>
<dbReference type="InterPro" id="IPR003704">
    <property type="entry name" value="CdhB"/>
</dbReference>
<dbReference type="PaxDb" id="667014-Thein_2178"/>
<keyword evidence="5" id="KW-0813">Transport</keyword>